<sequence>MILKGFKEKSIKKQLRLLLRASEGTRKPQPVKQVGVLVNTGEVSNMDMFKALISSLHLAANNLHVICYSTEKDEAVARESGCFYCKDIGWNGAVKHPDLQRFLDRDFDLLISYYTADLLHLKWLTTRSKAHFKVGIFQKDYRLNDLIINTPIQDFKAFNSELTKYLNVFNTTKHDT</sequence>
<dbReference type="EMBL" id="JBHULS010000004">
    <property type="protein sequence ID" value="MFD2552134.1"/>
    <property type="molecule type" value="Genomic_DNA"/>
</dbReference>
<protein>
    <submittedName>
        <fullName evidence="1">DUF6913 domain-containing protein</fullName>
    </submittedName>
</protein>
<dbReference type="Proteomes" id="UP001597472">
    <property type="component" value="Unassembled WGS sequence"/>
</dbReference>
<dbReference type="Pfam" id="PF21857">
    <property type="entry name" value="DUF6913"/>
    <property type="match status" value="1"/>
</dbReference>
<gene>
    <name evidence="1" type="ORF">ACFSQP_09935</name>
</gene>
<accession>A0ABW5KTF3</accession>
<reference evidence="2" key="1">
    <citation type="journal article" date="2019" name="Int. J. Syst. Evol. Microbiol.">
        <title>The Global Catalogue of Microorganisms (GCM) 10K type strain sequencing project: providing services to taxonomists for standard genome sequencing and annotation.</title>
        <authorList>
            <consortium name="The Broad Institute Genomics Platform"/>
            <consortium name="The Broad Institute Genome Sequencing Center for Infectious Disease"/>
            <person name="Wu L."/>
            <person name="Ma J."/>
        </authorList>
    </citation>
    <scope>NUCLEOTIDE SEQUENCE [LARGE SCALE GENOMIC DNA]</scope>
    <source>
        <strain evidence="2">KCTC 42587</strain>
    </source>
</reference>
<evidence type="ECO:0000313" key="2">
    <source>
        <dbReference type="Proteomes" id="UP001597472"/>
    </source>
</evidence>
<evidence type="ECO:0000313" key="1">
    <source>
        <dbReference type="EMBL" id="MFD2552134.1"/>
    </source>
</evidence>
<name>A0ABW5KTF3_9FLAO</name>
<organism evidence="1 2">
    <name type="scientific">Bizionia sediminis</name>
    <dbReference type="NCBI Taxonomy" id="1737064"/>
    <lineage>
        <taxon>Bacteria</taxon>
        <taxon>Pseudomonadati</taxon>
        <taxon>Bacteroidota</taxon>
        <taxon>Flavobacteriia</taxon>
        <taxon>Flavobacteriales</taxon>
        <taxon>Flavobacteriaceae</taxon>
        <taxon>Bizionia</taxon>
    </lineage>
</organism>
<dbReference type="RefSeq" id="WP_376893974.1">
    <property type="nucleotide sequence ID" value="NZ_JBHULS010000004.1"/>
</dbReference>
<keyword evidence="2" id="KW-1185">Reference proteome</keyword>
<proteinExistence type="predicted"/>
<comment type="caution">
    <text evidence="1">The sequence shown here is derived from an EMBL/GenBank/DDBJ whole genome shotgun (WGS) entry which is preliminary data.</text>
</comment>
<dbReference type="InterPro" id="IPR054207">
    <property type="entry name" value="DUF6913"/>
</dbReference>